<dbReference type="AlphaFoldDB" id="A0A518BRU0"/>
<feature type="domain" description="Flavoprotein" evidence="1">
    <location>
        <begin position="3"/>
        <end position="176"/>
    </location>
</feature>
<gene>
    <name evidence="2" type="ORF">Pla133_48150</name>
</gene>
<dbReference type="Pfam" id="PF02441">
    <property type="entry name" value="Flavoprotein"/>
    <property type="match status" value="1"/>
</dbReference>
<dbReference type="GO" id="GO:0071513">
    <property type="term" value="C:phosphopantothenoylcysteine decarboxylase complex"/>
    <property type="evidence" value="ECO:0007669"/>
    <property type="project" value="TreeGrafter"/>
</dbReference>
<evidence type="ECO:0000313" key="3">
    <source>
        <dbReference type="Proteomes" id="UP000316921"/>
    </source>
</evidence>
<dbReference type="Proteomes" id="UP000316921">
    <property type="component" value="Chromosome"/>
</dbReference>
<evidence type="ECO:0000313" key="2">
    <source>
        <dbReference type="EMBL" id="QDU69694.1"/>
    </source>
</evidence>
<reference evidence="2 3" key="1">
    <citation type="submission" date="2019-02" db="EMBL/GenBank/DDBJ databases">
        <title>Deep-cultivation of Planctomycetes and their phenomic and genomic characterization uncovers novel biology.</title>
        <authorList>
            <person name="Wiegand S."/>
            <person name="Jogler M."/>
            <person name="Boedeker C."/>
            <person name="Pinto D."/>
            <person name="Vollmers J."/>
            <person name="Rivas-Marin E."/>
            <person name="Kohn T."/>
            <person name="Peeters S.H."/>
            <person name="Heuer A."/>
            <person name="Rast P."/>
            <person name="Oberbeckmann S."/>
            <person name="Bunk B."/>
            <person name="Jeske O."/>
            <person name="Meyerdierks A."/>
            <person name="Storesund J.E."/>
            <person name="Kallscheuer N."/>
            <person name="Luecker S."/>
            <person name="Lage O.M."/>
            <person name="Pohl T."/>
            <person name="Merkel B.J."/>
            <person name="Hornburger P."/>
            <person name="Mueller R.-W."/>
            <person name="Bruemmer F."/>
            <person name="Labrenz M."/>
            <person name="Spormann A.M."/>
            <person name="Op den Camp H."/>
            <person name="Overmann J."/>
            <person name="Amann R."/>
            <person name="Jetten M.S.M."/>
            <person name="Mascher T."/>
            <person name="Medema M.H."/>
            <person name="Devos D.P."/>
            <person name="Kaster A.-K."/>
            <person name="Ovreas L."/>
            <person name="Rohde M."/>
            <person name="Galperin M.Y."/>
            <person name="Jogler C."/>
        </authorList>
    </citation>
    <scope>NUCLEOTIDE SEQUENCE [LARGE SCALE GENOMIC DNA]</scope>
    <source>
        <strain evidence="2 3">Pla133</strain>
    </source>
</reference>
<evidence type="ECO:0000259" key="1">
    <source>
        <dbReference type="Pfam" id="PF02441"/>
    </source>
</evidence>
<dbReference type="GO" id="GO:0015937">
    <property type="term" value="P:coenzyme A biosynthetic process"/>
    <property type="evidence" value="ECO:0007669"/>
    <property type="project" value="TreeGrafter"/>
</dbReference>
<organism evidence="2 3">
    <name type="scientific">Engelhardtia mirabilis</name>
    <dbReference type="NCBI Taxonomy" id="2528011"/>
    <lineage>
        <taxon>Bacteria</taxon>
        <taxon>Pseudomonadati</taxon>
        <taxon>Planctomycetota</taxon>
        <taxon>Planctomycetia</taxon>
        <taxon>Planctomycetia incertae sedis</taxon>
        <taxon>Engelhardtia</taxon>
    </lineage>
</organism>
<dbReference type="InterPro" id="IPR003382">
    <property type="entry name" value="Flavoprotein"/>
</dbReference>
<dbReference type="GO" id="GO:0004633">
    <property type="term" value="F:phosphopantothenoylcysteine decarboxylase activity"/>
    <property type="evidence" value="ECO:0007669"/>
    <property type="project" value="TreeGrafter"/>
</dbReference>
<proteinExistence type="predicted"/>
<name>A0A518BRU0_9BACT</name>
<dbReference type="KEGG" id="pbap:Pla133_48150"/>
<dbReference type="PANTHER" id="PTHR14359:SF6">
    <property type="entry name" value="PHOSPHOPANTOTHENOYLCYSTEINE DECARBOXYLASE"/>
    <property type="match status" value="1"/>
</dbReference>
<sequence length="180" mass="18707">MSHIVLGCAASAALHKGADLASKLTQAGHEVRCVLTGHAAQLIAPQHFEALTGQPASVAEFGAGRRTAMDHIDLSEWAELLLFAPASANLIGNLAHGLGADLVSTVALATPQDVPRILCPAMNPHMLANPAVARNLDQLREDGWQVVEPGEGHMACGVKGRGRLAEPAQIVEVVTKVLGA</sequence>
<dbReference type="EMBL" id="CP036287">
    <property type="protein sequence ID" value="QDU69694.1"/>
    <property type="molecule type" value="Genomic_DNA"/>
</dbReference>
<protein>
    <submittedName>
        <fullName evidence="2">Phosphopantothenoylcysteine decarboxylase</fullName>
    </submittedName>
</protein>
<dbReference type="RefSeq" id="WP_145069826.1">
    <property type="nucleotide sequence ID" value="NZ_CP036287.1"/>
</dbReference>
<accession>A0A518BRU0</accession>
<dbReference type="PANTHER" id="PTHR14359">
    <property type="entry name" value="HOMO-OLIGOMERIC FLAVIN CONTAINING CYS DECARBOXYLASE FAMILY"/>
    <property type="match status" value="1"/>
</dbReference>
<dbReference type="InterPro" id="IPR036551">
    <property type="entry name" value="Flavin_trans-like"/>
</dbReference>
<keyword evidence="3" id="KW-1185">Reference proteome</keyword>
<dbReference type="GO" id="GO:0010181">
    <property type="term" value="F:FMN binding"/>
    <property type="evidence" value="ECO:0007669"/>
    <property type="project" value="TreeGrafter"/>
</dbReference>
<dbReference type="Gene3D" id="3.40.50.1950">
    <property type="entry name" value="Flavin prenyltransferase-like"/>
    <property type="match status" value="1"/>
</dbReference>
<dbReference type="SUPFAM" id="SSF52507">
    <property type="entry name" value="Homo-oligomeric flavin-containing Cys decarboxylases, HFCD"/>
    <property type="match status" value="1"/>
</dbReference>